<comment type="caution">
    <text evidence="1">The sequence shown here is derived from an EMBL/GenBank/DDBJ whole genome shotgun (WGS) entry which is preliminary data.</text>
</comment>
<dbReference type="STRING" id="649760.HMPREF0971_02998"/>
<dbReference type="EMBL" id="ACUZ02000056">
    <property type="protein sequence ID" value="EFB30741.1"/>
    <property type="molecule type" value="Genomic_DNA"/>
</dbReference>
<evidence type="ECO:0000313" key="1">
    <source>
        <dbReference type="EMBL" id="EFB30741.1"/>
    </source>
</evidence>
<evidence type="ECO:0000313" key="2">
    <source>
        <dbReference type="Proteomes" id="UP000004079"/>
    </source>
</evidence>
<name>D1QV75_9BACT</name>
<sequence length="61" mass="7138">MTEIASFRHMILCIRLIVIMQQSDNQCIAKCKKSARIWNEMVLCFEFSSYAKAIVKLLQKI</sequence>
<dbReference type="HOGENOM" id="CLU_2918891_0_0_10"/>
<organism evidence="1 2">
    <name type="scientific">Segatella oris F0302</name>
    <dbReference type="NCBI Taxonomy" id="649760"/>
    <lineage>
        <taxon>Bacteria</taxon>
        <taxon>Pseudomonadati</taxon>
        <taxon>Bacteroidota</taxon>
        <taxon>Bacteroidia</taxon>
        <taxon>Bacteroidales</taxon>
        <taxon>Prevotellaceae</taxon>
        <taxon>Segatella</taxon>
    </lineage>
</organism>
<gene>
    <name evidence="1" type="ORF">HMPREF0971_02998</name>
</gene>
<dbReference type="AlphaFoldDB" id="D1QV75"/>
<reference evidence="1 2" key="1">
    <citation type="submission" date="2009-11" db="EMBL/GenBank/DDBJ databases">
        <authorList>
            <person name="Weinstock G."/>
            <person name="Sodergren E."/>
            <person name="Clifton S."/>
            <person name="Fulton L."/>
            <person name="Fulton B."/>
            <person name="Courtney L."/>
            <person name="Fronick C."/>
            <person name="Harrison M."/>
            <person name="Strong C."/>
            <person name="Farmer C."/>
            <person name="Delahaunty K."/>
            <person name="Markovic C."/>
            <person name="Hall O."/>
            <person name="Minx P."/>
            <person name="Tomlinson C."/>
            <person name="Mitreva M."/>
            <person name="Nelson J."/>
            <person name="Hou S."/>
            <person name="Wollam A."/>
            <person name="Pepin K.H."/>
            <person name="Johnson M."/>
            <person name="Bhonagiri V."/>
            <person name="Nash W.E."/>
            <person name="Warren W."/>
            <person name="Chinwalla A."/>
            <person name="Mardis E.R."/>
            <person name="Wilson R.K."/>
        </authorList>
    </citation>
    <scope>NUCLEOTIDE SEQUENCE [LARGE SCALE GENOMIC DNA]</scope>
    <source>
        <strain evidence="1 2">F0302</strain>
    </source>
</reference>
<accession>D1QV75</accession>
<dbReference type="Proteomes" id="UP000004079">
    <property type="component" value="Unassembled WGS sequence"/>
</dbReference>
<protein>
    <submittedName>
        <fullName evidence="1">Uncharacterized protein</fullName>
    </submittedName>
</protein>
<proteinExistence type="predicted"/>